<gene>
    <name evidence="2" type="ORF">PICST_66860</name>
</gene>
<dbReference type="AlphaFoldDB" id="A3LNJ8"/>
<dbReference type="GeneID" id="4837495"/>
<feature type="region of interest" description="Disordered" evidence="1">
    <location>
        <begin position="264"/>
        <end position="284"/>
    </location>
</feature>
<dbReference type="InParanoid" id="A3LNJ8"/>
<dbReference type="eggNOG" id="ENOG502RPY6">
    <property type="taxonomic scope" value="Eukaryota"/>
</dbReference>
<keyword evidence="3" id="KW-1185">Reference proteome</keyword>
<dbReference type="OrthoDB" id="4018768at2759"/>
<dbReference type="RefSeq" id="XP_001382898.2">
    <property type="nucleotide sequence ID" value="XM_001382861.1"/>
</dbReference>
<proteinExistence type="predicted"/>
<feature type="compositionally biased region" description="Polar residues" evidence="1">
    <location>
        <begin position="173"/>
        <end position="185"/>
    </location>
</feature>
<dbReference type="Proteomes" id="UP000002258">
    <property type="component" value="Chromosome 2"/>
</dbReference>
<feature type="compositionally biased region" description="Polar residues" evidence="1">
    <location>
        <begin position="266"/>
        <end position="275"/>
    </location>
</feature>
<evidence type="ECO:0000313" key="3">
    <source>
        <dbReference type="Proteomes" id="UP000002258"/>
    </source>
</evidence>
<evidence type="ECO:0000256" key="1">
    <source>
        <dbReference type="SAM" id="MobiDB-lite"/>
    </source>
</evidence>
<feature type="region of interest" description="Disordered" evidence="1">
    <location>
        <begin position="173"/>
        <end position="192"/>
    </location>
</feature>
<name>A3LNJ8_PICST</name>
<organism evidence="2 3">
    <name type="scientific">Scheffersomyces stipitis (strain ATCC 58785 / CBS 6054 / NBRC 10063 / NRRL Y-11545)</name>
    <name type="common">Yeast</name>
    <name type="synonym">Pichia stipitis</name>
    <dbReference type="NCBI Taxonomy" id="322104"/>
    <lineage>
        <taxon>Eukaryota</taxon>
        <taxon>Fungi</taxon>
        <taxon>Dikarya</taxon>
        <taxon>Ascomycota</taxon>
        <taxon>Saccharomycotina</taxon>
        <taxon>Pichiomycetes</taxon>
        <taxon>Debaryomycetaceae</taxon>
        <taxon>Scheffersomyces</taxon>
    </lineage>
</organism>
<evidence type="ECO:0000313" key="2">
    <source>
        <dbReference type="EMBL" id="ABN64869.2"/>
    </source>
</evidence>
<dbReference type="EMBL" id="CP000496">
    <property type="protein sequence ID" value="ABN64869.2"/>
    <property type="molecule type" value="Genomic_DNA"/>
</dbReference>
<accession>A3LNJ8</accession>
<dbReference type="OMA" id="YKFHNPI"/>
<protein>
    <submittedName>
        <fullName evidence="2">Uncharacterized protein</fullName>
    </submittedName>
</protein>
<dbReference type="KEGG" id="pic:PICST_66860"/>
<sequence length="686" mass="77486">MFTSRLDSIVAFVDALDNQSDKLLASVSDSEYLINNITHINNSITSIDTSIDEVADLMAQNRSHLVEFASLYEKAFYLESNLLVNDNITNHTSFETLTNEYRLLVKKFETNDHFQEHSSRKTSFADTTLHTIHESDIIHEPGTDFHTTTNNKISENIINPFATNLQEKHNQLNKLPTNGSENTAVDSEYSDYRTPTKLKPQISISNLKLKPIRCNSTRINKKRSRYRLSSIYNLNPIAYEDAFGSTAEDDLSSVSHTPRIPRIIPSASSRTSCSMENGDHIDSSNVDIDTSVAEIDDIHDDGYEAHDDEEVCTENTSPLLTGIGNRMRSNSLPDIHSLFSDKKGKKDNFHLNSDFDEDPEQLRISRLKHFISFGNIYDKEDFAELDNVFHSSPCPLETAEVNIDSPLDLDNVSICSDLSYFDKEIDENDPNTEIEFNNFENYLRKSRIDLQEAFPHLLRKSNSFDSLFNATSIFSEEVIPDPEEDKPTLGYKFHNPIESIKLSTSSQSAAATIEPIYFRDNFTKKKRALFAPEPEDPKRILSEVMSRNEHSSSTRDFSAFSSPGSVSANISSLFSFPAVANSPGRRDSIDSISKSLTDSFLNLVNTPTTKQKNKKTITPQKIRDLKRQSKEKKPIIVQSDSQTKRMPIRIPRNDGQSTSLKIGPNKTKIVSYGESSIFRKPLVNLA</sequence>
<reference evidence="2 3" key="1">
    <citation type="journal article" date="2007" name="Nat. Biotechnol.">
        <title>Genome sequence of the lignocellulose-bioconverting and xylose-fermenting yeast Pichia stipitis.</title>
        <authorList>
            <person name="Jeffries T.W."/>
            <person name="Grigoriev I.V."/>
            <person name="Grimwood J."/>
            <person name="Laplaza J.M."/>
            <person name="Aerts A."/>
            <person name="Salamov A."/>
            <person name="Schmutz J."/>
            <person name="Lindquist E."/>
            <person name="Dehal P."/>
            <person name="Shapiro H."/>
            <person name="Jin Y.S."/>
            <person name="Passoth V."/>
            <person name="Richardson P.M."/>
        </authorList>
    </citation>
    <scope>NUCLEOTIDE SEQUENCE [LARGE SCALE GENOMIC DNA]</scope>
    <source>
        <strain evidence="3">ATCC 58785 / CBS 6054 / NBRC 10063 / NRRL Y-11545</strain>
    </source>
</reference>
<dbReference type="HOGENOM" id="CLU_422717_0_0_1"/>